<dbReference type="PANTHER" id="PTHR34700">
    <property type="entry name" value="POTASSIUM BINDING PROTEIN KBP"/>
    <property type="match status" value="1"/>
</dbReference>
<feature type="domain" description="LysM" evidence="2">
    <location>
        <begin position="514"/>
        <end position="563"/>
    </location>
</feature>
<comment type="caution">
    <text evidence="3">The sequence shown here is derived from an EMBL/GenBank/DDBJ whole genome shotgun (WGS) entry which is preliminary data.</text>
</comment>
<feature type="compositionally biased region" description="Low complexity" evidence="1">
    <location>
        <begin position="47"/>
        <end position="60"/>
    </location>
</feature>
<gene>
    <name evidence="3" type="ORF">ACFFJ2_04240</name>
</gene>
<dbReference type="InterPro" id="IPR036779">
    <property type="entry name" value="LysM_dom_sf"/>
</dbReference>
<dbReference type="RefSeq" id="WP_261520767.1">
    <property type="nucleotide sequence ID" value="NZ_JAODNW010000014.1"/>
</dbReference>
<dbReference type="PROSITE" id="PS51782">
    <property type="entry name" value="LYSM"/>
    <property type="match status" value="1"/>
</dbReference>
<dbReference type="Gene3D" id="3.10.350.10">
    <property type="entry name" value="LysM domain"/>
    <property type="match status" value="1"/>
</dbReference>
<organism evidence="3 4">
    <name type="scientific">Chelativorans intermedius</name>
    <dbReference type="NCBI Taxonomy" id="515947"/>
    <lineage>
        <taxon>Bacteria</taxon>
        <taxon>Pseudomonadati</taxon>
        <taxon>Pseudomonadota</taxon>
        <taxon>Alphaproteobacteria</taxon>
        <taxon>Hyphomicrobiales</taxon>
        <taxon>Phyllobacteriaceae</taxon>
        <taxon>Chelativorans</taxon>
    </lineage>
</organism>
<feature type="region of interest" description="Disordered" evidence="1">
    <location>
        <begin position="199"/>
        <end position="344"/>
    </location>
</feature>
<name>A0ABV6D4P7_9HYPH</name>
<dbReference type="EMBL" id="JBHLXD010000005">
    <property type="protein sequence ID" value="MFC0207608.1"/>
    <property type="molecule type" value="Genomic_DNA"/>
</dbReference>
<feature type="region of interest" description="Disordered" evidence="1">
    <location>
        <begin position="39"/>
        <end position="94"/>
    </location>
</feature>
<dbReference type="SUPFAM" id="SSF54106">
    <property type="entry name" value="LysM domain"/>
    <property type="match status" value="1"/>
</dbReference>
<evidence type="ECO:0000313" key="3">
    <source>
        <dbReference type="EMBL" id="MFC0207608.1"/>
    </source>
</evidence>
<dbReference type="CDD" id="cd00118">
    <property type="entry name" value="LysM"/>
    <property type="match status" value="1"/>
</dbReference>
<feature type="region of interest" description="Disordered" evidence="1">
    <location>
        <begin position="430"/>
        <end position="478"/>
    </location>
</feature>
<protein>
    <submittedName>
        <fullName evidence="3">LysM peptidoglycan-binding domain-containing protein</fullName>
    </submittedName>
</protein>
<evidence type="ECO:0000313" key="4">
    <source>
        <dbReference type="Proteomes" id="UP001589755"/>
    </source>
</evidence>
<reference evidence="3 4" key="1">
    <citation type="submission" date="2024-09" db="EMBL/GenBank/DDBJ databases">
        <authorList>
            <person name="Sun Q."/>
            <person name="Mori K."/>
        </authorList>
    </citation>
    <scope>NUCLEOTIDE SEQUENCE [LARGE SCALE GENOMIC DNA]</scope>
    <source>
        <strain evidence="3 4">CCM 8543</strain>
    </source>
</reference>
<feature type="compositionally biased region" description="Polar residues" evidence="1">
    <location>
        <begin position="288"/>
        <end position="297"/>
    </location>
</feature>
<feature type="compositionally biased region" description="Basic and acidic residues" evidence="1">
    <location>
        <begin position="330"/>
        <end position="339"/>
    </location>
</feature>
<dbReference type="SMART" id="SM00257">
    <property type="entry name" value="LysM"/>
    <property type="match status" value="1"/>
</dbReference>
<proteinExistence type="predicted"/>
<dbReference type="PANTHER" id="PTHR34700:SF4">
    <property type="entry name" value="PHAGE-LIKE ELEMENT PBSX PROTEIN XKDP"/>
    <property type="match status" value="1"/>
</dbReference>
<dbReference type="Proteomes" id="UP001589755">
    <property type="component" value="Unassembled WGS sequence"/>
</dbReference>
<keyword evidence="4" id="KW-1185">Reference proteome</keyword>
<feature type="compositionally biased region" description="Basic and acidic residues" evidence="1">
    <location>
        <begin position="460"/>
        <end position="470"/>
    </location>
</feature>
<sequence>MANTARKILLFLAGMVIFGLGAAYFAGVFDPAVERQPEEAAARHEAAPAAPAESTAKTARPLAESGDAQPAGEEAETASSEAQETVEEAQGAGTQPEVVVPAFDLLRVEPDGSMVVAGRAAPGAQVEILRGSSVLATTQAGPHGDFAAVLDRALKPGEHNIVLRSTNQENLAATSVETAIVSIPSGKSGDVVALVQQPGEPSRLITVPPARQPQGGDASRKPPAADAGQGARGTQEALPQGESDTMAGEDAGRGHADGSGKQAAGESAPAAPRQQAGAGGTGEENAQDDASPTSDASGTAGAMAEARDEPAAARSEGAGAAGGQPPSVASEERRTRDAGRVPGNAASPFIEAVEIDGREVFVAGRAEPGRRVRVYANDILLGQATVSSQGRFLVETERDLPVGDYIIRADVLDRSGKVIARAAVPFQRPAGEQVAAVAPDQRGEASSVDNARAQSVPTDARQEDGERQPSGEDGGVAEGTAAAREDGNAAASGDITLPDLGDTALAPALETAQGAVIIRRGDTLWHISRRVYGRGIRYTTIYLANQDQIRDPDLIWPGQIFTLPGETREGERADFGALGERVVPPEAVTRGAE</sequence>
<feature type="compositionally biased region" description="Polar residues" evidence="1">
    <location>
        <begin position="447"/>
        <end position="457"/>
    </location>
</feature>
<evidence type="ECO:0000256" key="1">
    <source>
        <dbReference type="SAM" id="MobiDB-lite"/>
    </source>
</evidence>
<dbReference type="InterPro" id="IPR052196">
    <property type="entry name" value="Bact_Kbp"/>
</dbReference>
<dbReference type="Pfam" id="PF01476">
    <property type="entry name" value="LysM"/>
    <property type="match status" value="1"/>
</dbReference>
<dbReference type="InterPro" id="IPR018392">
    <property type="entry name" value="LysM"/>
</dbReference>
<accession>A0ABV6D4P7</accession>
<evidence type="ECO:0000259" key="2">
    <source>
        <dbReference type="PROSITE" id="PS51782"/>
    </source>
</evidence>